<evidence type="ECO:0000256" key="11">
    <source>
        <dbReference type="SAM" id="MobiDB-lite"/>
    </source>
</evidence>
<evidence type="ECO:0000313" key="12">
    <source>
        <dbReference type="Proteomes" id="UP000087766"/>
    </source>
</evidence>
<protein>
    <recommendedName>
        <fullName evidence="10">Bidirectional sugar transporter SWEET</fullName>
    </recommendedName>
</protein>
<accession>A0A1S3VH13</accession>
<keyword evidence="5 10" id="KW-0762">Sugar transport</keyword>
<feature type="transmembrane region" description="Helical" evidence="10">
    <location>
        <begin position="135"/>
        <end position="159"/>
    </location>
</feature>
<keyword evidence="4" id="KW-1003">Cell membrane</keyword>
<evidence type="ECO:0000256" key="10">
    <source>
        <dbReference type="RuleBase" id="RU910715"/>
    </source>
</evidence>
<evidence type="ECO:0000256" key="9">
    <source>
        <dbReference type="ARBA" id="ARBA00023136"/>
    </source>
</evidence>
<dbReference type="FunFam" id="1.20.1280.290:FF:000001">
    <property type="entry name" value="Bidirectional sugar transporter SWEET"/>
    <property type="match status" value="1"/>
</dbReference>
<reference evidence="13" key="2">
    <citation type="submission" date="2025-08" db="UniProtKB">
        <authorList>
            <consortium name="RefSeq"/>
        </authorList>
    </citation>
    <scope>IDENTIFICATION</scope>
    <source>
        <tissue evidence="13">Leaf</tissue>
    </source>
</reference>
<dbReference type="GO" id="GO:0005886">
    <property type="term" value="C:plasma membrane"/>
    <property type="evidence" value="ECO:0007669"/>
    <property type="project" value="UniProtKB-SubCell"/>
</dbReference>
<dbReference type="AlphaFoldDB" id="A0A1S3VH13"/>
<dbReference type="InterPro" id="IPR047664">
    <property type="entry name" value="SWEET"/>
</dbReference>
<comment type="function">
    <text evidence="10">Mediates both low-affinity uptake and efflux of sugar across the membrane.</text>
</comment>
<gene>
    <name evidence="13" type="primary">LOC106774990</name>
</gene>
<feature type="transmembrane region" description="Helical" evidence="10">
    <location>
        <begin position="166"/>
        <end position="188"/>
    </location>
</feature>
<evidence type="ECO:0000256" key="1">
    <source>
        <dbReference type="ARBA" id="ARBA00004651"/>
    </source>
</evidence>
<feature type="transmembrane region" description="Helical" evidence="10">
    <location>
        <begin position="194"/>
        <end position="215"/>
    </location>
</feature>
<feature type="transmembrane region" description="Helical" evidence="10">
    <location>
        <begin position="47"/>
        <end position="65"/>
    </location>
</feature>
<dbReference type="RefSeq" id="XP_014517497.1">
    <property type="nucleotide sequence ID" value="XM_014662011.2"/>
</dbReference>
<dbReference type="Pfam" id="PF03083">
    <property type="entry name" value="MtN3_slv"/>
    <property type="match status" value="2"/>
</dbReference>
<keyword evidence="12" id="KW-1185">Reference proteome</keyword>
<reference evidence="12" key="1">
    <citation type="journal article" date="2014" name="Nat. Commun.">
        <title>Genome sequence of mungbean and insights into evolution within Vigna species.</title>
        <authorList>
            <person name="Kang Y.J."/>
            <person name="Kim S.K."/>
            <person name="Kim M.Y."/>
            <person name="Lestari P."/>
            <person name="Kim K.H."/>
            <person name="Ha B.K."/>
            <person name="Jun T.H."/>
            <person name="Hwang W.J."/>
            <person name="Lee T."/>
            <person name="Lee J."/>
            <person name="Shim S."/>
            <person name="Yoon M.Y."/>
            <person name="Jang Y.E."/>
            <person name="Han K.S."/>
            <person name="Taeprayoon P."/>
            <person name="Yoon N."/>
            <person name="Somta P."/>
            <person name="Tanya P."/>
            <person name="Kim K.S."/>
            <person name="Gwag J.G."/>
            <person name="Moon J.K."/>
            <person name="Lee Y.H."/>
            <person name="Park B.S."/>
            <person name="Bombarely A."/>
            <person name="Doyle J.J."/>
            <person name="Jackson S.A."/>
            <person name="Schafleitner R."/>
            <person name="Srinives P."/>
            <person name="Varshney R.K."/>
            <person name="Lee S.H."/>
        </authorList>
    </citation>
    <scope>NUCLEOTIDE SEQUENCE [LARGE SCALE GENOMIC DNA]</scope>
    <source>
        <strain evidence="12">cv. VC1973A</strain>
    </source>
</reference>
<keyword evidence="6 10" id="KW-0812">Transmembrane</keyword>
<dbReference type="Gene3D" id="1.20.1280.290">
    <property type="match status" value="2"/>
</dbReference>
<organism evidence="12 13">
    <name type="scientific">Vigna radiata var. radiata</name>
    <name type="common">Mung bean</name>
    <name type="synonym">Phaseolus aureus</name>
    <dbReference type="NCBI Taxonomy" id="3916"/>
    <lineage>
        <taxon>Eukaryota</taxon>
        <taxon>Viridiplantae</taxon>
        <taxon>Streptophyta</taxon>
        <taxon>Embryophyta</taxon>
        <taxon>Tracheophyta</taxon>
        <taxon>Spermatophyta</taxon>
        <taxon>Magnoliopsida</taxon>
        <taxon>eudicotyledons</taxon>
        <taxon>Gunneridae</taxon>
        <taxon>Pentapetalae</taxon>
        <taxon>rosids</taxon>
        <taxon>fabids</taxon>
        <taxon>Fabales</taxon>
        <taxon>Fabaceae</taxon>
        <taxon>Papilionoideae</taxon>
        <taxon>50 kb inversion clade</taxon>
        <taxon>NPAAA clade</taxon>
        <taxon>indigoferoid/millettioid clade</taxon>
        <taxon>Phaseoleae</taxon>
        <taxon>Vigna</taxon>
    </lineage>
</organism>
<evidence type="ECO:0000256" key="3">
    <source>
        <dbReference type="ARBA" id="ARBA00022448"/>
    </source>
</evidence>
<dbReference type="PANTHER" id="PTHR10791">
    <property type="entry name" value="RAG1-ACTIVATING PROTEIN 1"/>
    <property type="match status" value="1"/>
</dbReference>
<dbReference type="FunFam" id="1.20.1280.290:FF:000003">
    <property type="entry name" value="Bidirectional sugar transporter SWEET"/>
    <property type="match status" value="1"/>
</dbReference>
<evidence type="ECO:0000256" key="4">
    <source>
        <dbReference type="ARBA" id="ARBA00022475"/>
    </source>
</evidence>
<dbReference type="KEGG" id="vra:106774990"/>
<dbReference type="GO" id="GO:0008515">
    <property type="term" value="F:sucrose transmembrane transporter activity"/>
    <property type="evidence" value="ECO:0007669"/>
    <property type="project" value="UniProtKB-ARBA"/>
</dbReference>
<keyword evidence="7" id="KW-0677">Repeat</keyword>
<dbReference type="InterPro" id="IPR004316">
    <property type="entry name" value="SWEET_rpt"/>
</dbReference>
<keyword evidence="8 10" id="KW-1133">Transmembrane helix</keyword>
<dbReference type="GO" id="GO:0051119">
    <property type="term" value="F:sugar transmembrane transporter activity"/>
    <property type="evidence" value="ECO:0007669"/>
    <property type="project" value="InterPro"/>
</dbReference>
<feature type="transmembrane region" description="Helical" evidence="10">
    <location>
        <begin position="6"/>
        <end position="27"/>
    </location>
</feature>
<feature type="transmembrane region" description="Helical" evidence="10">
    <location>
        <begin position="105"/>
        <end position="123"/>
    </location>
</feature>
<dbReference type="Proteomes" id="UP000087766">
    <property type="component" value="Chromosome 10"/>
</dbReference>
<keyword evidence="3 10" id="KW-0813">Transport</keyword>
<feature type="transmembrane region" description="Helical" evidence="10">
    <location>
        <begin position="71"/>
        <end position="93"/>
    </location>
</feature>
<sequence length="282" mass="31076">MAILGSHNPLAATFGIFGNIISCMVYLAPARTFWKIYKKKSTQSFQCLPYLVALFSSSLWLYYASFNIRHAFLLVSINSFGCVIEIIYIVIFIKYADKHAKKLTIKLLGAMNFGSLALIVLVTRFAIDESYQVKVLGWICDVVSVIVFAAPLSVVLQVIRTKSVQFMPFCLSFSLLLNAIMWLAYGFFNKDMCVALPNVGGLALGLLQMLLHAIYRNRGAKENVTTDGAVTTFVVVVNPLGSPEVFSTAVKDELSLENNNNNNKGGEDDAQGKTVEANDCPL</sequence>
<name>A0A1S3VH13_VIGRR</name>
<evidence type="ECO:0000256" key="7">
    <source>
        <dbReference type="ARBA" id="ARBA00022737"/>
    </source>
</evidence>
<dbReference type="OrthoDB" id="409725at2759"/>
<keyword evidence="9 10" id="KW-0472">Membrane</keyword>
<proteinExistence type="inferred from homology"/>
<dbReference type="SMR" id="A0A1S3VH13"/>
<feature type="region of interest" description="Disordered" evidence="11">
    <location>
        <begin position="257"/>
        <end position="282"/>
    </location>
</feature>
<evidence type="ECO:0000256" key="2">
    <source>
        <dbReference type="ARBA" id="ARBA00007809"/>
    </source>
</evidence>
<evidence type="ECO:0000256" key="5">
    <source>
        <dbReference type="ARBA" id="ARBA00022597"/>
    </source>
</evidence>
<comment type="similarity">
    <text evidence="2 10">Belongs to the SWEET sugar transporter family.</text>
</comment>
<evidence type="ECO:0000256" key="8">
    <source>
        <dbReference type="ARBA" id="ARBA00022989"/>
    </source>
</evidence>
<comment type="subcellular location">
    <subcellularLocation>
        <location evidence="1 10">Cell membrane</location>
        <topology evidence="1 10">Multi-pass membrane protein</topology>
    </subcellularLocation>
</comment>
<evidence type="ECO:0000313" key="13">
    <source>
        <dbReference type="RefSeq" id="XP_014517497.1"/>
    </source>
</evidence>
<dbReference type="GeneID" id="106774990"/>
<dbReference type="PANTHER" id="PTHR10791:SF222">
    <property type="entry name" value="BIDIRECTIONAL SUGAR TRANSPORTER SWEET15"/>
    <property type="match status" value="1"/>
</dbReference>
<evidence type="ECO:0000256" key="6">
    <source>
        <dbReference type="ARBA" id="ARBA00022692"/>
    </source>
</evidence>